<dbReference type="InterPro" id="IPR011333">
    <property type="entry name" value="SKP1/BTB/POZ_sf"/>
</dbReference>
<accession>A0A0E9NND0</accession>
<dbReference type="EMBL" id="BACD03000038">
    <property type="protein sequence ID" value="GAO50910.1"/>
    <property type="molecule type" value="Genomic_DNA"/>
</dbReference>
<evidence type="ECO:0000313" key="3">
    <source>
        <dbReference type="Proteomes" id="UP000033140"/>
    </source>
</evidence>
<gene>
    <name evidence="2" type="ORF">G7K_5029-t1</name>
</gene>
<dbReference type="OMA" id="GFQTGNY"/>
<comment type="caution">
    <text evidence="2">The sequence shown here is derived from an EMBL/GenBank/DDBJ whole genome shotgun (WGS) entry which is preliminary data.</text>
</comment>
<dbReference type="AlphaFoldDB" id="A0A0E9NND0"/>
<feature type="region of interest" description="Disordered" evidence="1">
    <location>
        <begin position="1"/>
        <end position="29"/>
    </location>
</feature>
<reference evidence="2 3" key="2">
    <citation type="journal article" date="2014" name="J. Gen. Appl. Microbiol.">
        <title>The early diverging ascomycetous budding yeast Saitoella complicata has three histone deacetylases belonging to the Clr6, Hos2, and Rpd3 lineages.</title>
        <authorList>
            <person name="Nishida H."/>
            <person name="Matsumoto T."/>
            <person name="Kondo S."/>
            <person name="Hamamoto M."/>
            <person name="Yoshikawa H."/>
        </authorList>
    </citation>
    <scope>NUCLEOTIDE SEQUENCE [LARGE SCALE GENOMIC DNA]</scope>
    <source>
        <strain evidence="2 3">NRRL Y-17804</strain>
    </source>
</reference>
<dbReference type="Gene3D" id="3.30.710.10">
    <property type="entry name" value="Potassium Channel Kv1.1, Chain A"/>
    <property type="match status" value="1"/>
</dbReference>
<evidence type="ECO:0000313" key="2">
    <source>
        <dbReference type="EMBL" id="GAO50910.1"/>
    </source>
</evidence>
<keyword evidence="3" id="KW-1185">Reference proteome</keyword>
<name>A0A0E9NND0_SAICN</name>
<reference evidence="2 3" key="1">
    <citation type="journal article" date="2011" name="J. Gen. Appl. Microbiol.">
        <title>Draft genome sequencing of the enigmatic yeast Saitoella complicata.</title>
        <authorList>
            <person name="Nishida H."/>
            <person name="Hamamoto M."/>
            <person name="Sugiyama J."/>
        </authorList>
    </citation>
    <scope>NUCLEOTIDE SEQUENCE [LARGE SCALE GENOMIC DNA]</scope>
    <source>
        <strain evidence="2 3">NRRL Y-17804</strain>
    </source>
</reference>
<proteinExistence type="predicted"/>
<feature type="region of interest" description="Disordered" evidence="1">
    <location>
        <begin position="193"/>
        <end position="213"/>
    </location>
</feature>
<feature type="compositionally biased region" description="Low complexity" evidence="1">
    <location>
        <begin position="11"/>
        <end position="27"/>
    </location>
</feature>
<dbReference type="PANTHER" id="PTHR47369:SF2">
    <property type="entry name" value="BTB_POZ DOMAIN-CONTAINING PROTEIN 2"/>
    <property type="match status" value="1"/>
</dbReference>
<evidence type="ECO:0000256" key="1">
    <source>
        <dbReference type="SAM" id="MobiDB-lite"/>
    </source>
</evidence>
<sequence length="330" mass="34448">MNGSTPMANGTASGTHSPSAPTSSTSAQEDVITPVTQMSTGEGAQVPSPGIQPNATDHFLSFIYHSFLTASFTDATLYLSSLPKPYHLHSLFASRSPLLLHLLSQQPAPPYHIHLPVADRNLTQETVGFALSTLYTPTAEARGIPDGLDPRGVLAAAALLGLPGLAAEAYKALTATVNAESLSELLRFALDGSQPAPGTPSSTSSGPSSGAETDVLAYAGPYPPYTTPLLPLLLETMTTLPTTTLQTLLPALPFAIVKKVLESPALSVGGEMARYNFAKDVVARRKPVVAQEGGAWEESVVLAFGGGSGGVEVVRRQKGRGKAFTRYGPR</sequence>
<dbReference type="Proteomes" id="UP000033140">
    <property type="component" value="Unassembled WGS sequence"/>
</dbReference>
<dbReference type="PANTHER" id="PTHR47369">
    <property type="entry name" value="BTB/POZ DOMAIN-CONTAINING PROTEIN"/>
    <property type="match status" value="1"/>
</dbReference>
<evidence type="ECO:0008006" key="4">
    <source>
        <dbReference type="Google" id="ProtNLM"/>
    </source>
</evidence>
<protein>
    <recommendedName>
        <fullName evidence="4">BTB domain-containing protein</fullName>
    </recommendedName>
</protein>
<organism evidence="2 3">
    <name type="scientific">Saitoella complicata (strain BCRC 22490 / CBS 7301 / JCM 7358 / NBRC 10748 / NRRL Y-17804)</name>
    <dbReference type="NCBI Taxonomy" id="698492"/>
    <lineage>
        <taxon>Eukaryota</taxon>
        <taxon>Fungi</taxon>
        <taxon>Dikarya</taxon>
        <taxon>Ascomycota</taxon>
        <taxon>Taphrinomycotina</taxon>
        <taxon>Taphrinomycotina incertae sedis</taxon>
        <taxon>Saitoella</taxon>
    </lineage>
</organism>
<reference evidence="2 3" key="3">
    <citation type="journal article" date="2015" name="Genome Announc.">
        <title>Draft Genome Sequence of the Archiascomycetous Yeast Saitoella complicata.</title>
        <authorList>
            <person name="Yamauchi K."/>
            <person name="Kondo S."/>
            <person name="Hamamoto M."/>
            <person name="Takahashi Y."/>
            <person name="Ogura Y."/>
            <person name="Hayashi T."/>
            <person name="Nishida H."/>
        </authorList>
    </citation>
    <scope>NUCLEOTIDE SEQUENCE [LARGE SCALE GENOMIC DNA]</scope>
    <source>
        <strain evidence="2 3">NRRL Y-17804</strain>
    </source>
</reference>
<feature type="compositionally biased region" description="Polar residues" evidence="1">
    <location>
        <begin position="1"/>
        <end position="10"/>
    </location>
</feature>